<dbReference type="Proteomes" id="UP000007058">
    <property type="component" value="Chromosome"/>
</dbReference>
<gene>
    <name evidence="1" type="ordered locus">amb1632</name>
</gene>
<accession>Q2W6T9</accession>
<sequence length="149" mass="16605">MLSNCRTCKPCQSHDGEKYMSFLDKLKAAPAPTRVPAASKSTPVTRFVKKVREQQEAVQAAIDGGEINSRTAWFVRSGEGYKFKILRSPLIINDTEWFEASNLADLKALFQGLIDAANSGDEKLVKLIYERSELDKIAAEKKGIGRKKK</sequence>
<dbReference type="KEGG" id="mag:amb1632"/>
<name>Q2W6T9_PARM1</name>
<dbReference type="HOGENOM" id="CLU_1935487_0_0_5"/>
<dbReference type="EMBL" id="AP007255">
    <property type="protein sequence ID" value="BAE50436.1"/>
    <property type="molecule type" value="Genomic_DNA"/>
</dbReference>
<evidence type="ECO:0000313" key="1">
    <source>
        <dbReference type="EMBL" id="BAE50436.1"/>
    </source>
</evidence>
<reference evidence="1 2" key="1">
    <citation type="journal article" date="2005" name="DNA Res.">
        <title>Complete genome sequence of the facultative anaerobic magnetotactic bacterium Magnetospirillum sp. strain AMB-1.</title>
        <authorList>
            <person name="Matsunaga T."/>
            <person name="Okamura Y."/>
            <person name="Fukuda Y."/>
            <person name="Wahyudi A.T."/>
            <person name="Murase Y."/>
            <person name="Takeyama H."/>
        </authorList>
    </citation>
    <scope>NUCLEOTIDE SEQUENCE [LARGE SCALE GENOMIC DNA]</scope>
    <source>
        <strain evidence="2">ATCC 700264 / AMB-1</strain>
    </source>
</reference>
<proteinExistence type="predicted"/>
<protein>
    <submittedName>
        <fullName evidence="1">Uncharacterized protein</fullName>
    </submittedName>
</protein>
<keyword evidence="2" id="KW-1185">Reference proteome</keyword>
<evidence type="ECO:0000313" key="2">
    <source>
        <dbReference type="Proteomes" id="UP000007058"/>
    </source>
</evidence>
<organism evidence="1 2">
    <name type="scientific">Paramagnetospirillum magneticum (strain ATCC 700264 / AMB-1)</name>
    <name type="common">Magnetospirillum magneticum</name>
    <dbReference type="NCBI Taxonomy" id="342108"/>
    <lineage>
        <taxon>Bacteria</taxon>
        <taxon>Pseudomonadati</taxon>
        <taxon>Pseudomonadota</taxon>
        <taxon>Alphaproteobacteria</taxon>
        <taxon>Rhodospirillales</taxon>
        <taxon>Magnetospirillaceae</taxon>
        <taxon>Paramagnetospirillum</taxon>
    </lineage>
</organism>
<dbReference type="AlphaFoldDB" id="Q2W6T9"/>